<feature type="chain" id="PRO_5034133090" description="Membrane bound FAD containing D-sorbitol dehydrogenase" evidence="1">
    <location>
        <begin position="33"/>
        <end position="149"/>
    </location>
</feature>
<dbReference type="AlphaFoldDB" id="A0A8D4VL69"/>
<accession>A0A8D4VL69</accession>
<sequence>MSHVPEIDSAGRRRFLVASAALLALPSLDAFARSAPSFAAASTALAGPDATDAKMAAAIAQALSQTPLADDVTRVVALAARYSGARLAAAIHERGLDAAANAIVAAWHGGFVGNTLISYPGALAWKALPFLKPAGYCGGAFGYWAEAPQ</sequence>
<keyword evidence="1" id="KW-0732">Signal</keyword>
<protein>
    <recommendedName>
        <fullName evidence="4">Membrane bound FAD containing D-sorbitol dehydrogenase</fullName>
    </recommendedName>
</protein>
<name>A0A8D4VL69_9GAMM</name>
<dbReference type="PROSITE" id="PS51318">
    <property type="entry name" value="TAT"/>
    <property type="match status" value="1"/>
</dbReference>
<dbReference type="RefSeq" id="WP_221047960.1">
    <property type="nucleotide sequence ID" value="NZ_AP019782.1"/>
</dbReference>
<evidence type="ECO:0000313" key="3">
    <source>
        <dbReference type="Proteomes" id="UP000824988"/>
    </source>
</evidence>
<keyword evidence="3" id="KW-1185">Reference proteome</keyword>
<dbReference type="InterPro" id="IPR006311">
    <property type="entry name" value="TAT_signal"/>
</dbReference>
<dbReference type="InterPro" id="IPR024651">
    <property type="entry name" value="FAD-SLDH_ssu"/>
</dbReference>
<dbReference type="KEGG" id="moz:MoryE10_02120"/>
<proteinExistence type="predicted"/>
<evidence type="ECO:0000313" key="2">
    <source>
        <dbReference type="EMBL" id="BBL69606.1"/>
    </source>
</evidence>
<dbReference type="Proteomes" id="UP000824988">
    <property type="component" value="Chromosome"/>
</dbReference>
<gene>
    <name evidence="2" type="ORF">MoryE10_02120</name>
</gene>
<evidence type="ECO:0000256" key="1">
    <source>
        <dbReference type="SAM" id="SignalP"/>
    </source>
</evidence>
<evidence type="ECO:0008006" key="4">
    <source>
        <dbReference type="Google" id="ProtNLM"/>
    </source>
</evidence>
<feature type="signal peptide" evidence="1">
    <location>
        <begin position="1"/>
        <end position="32"/>
    </location>
</feature>
<reference evidence="2" key="1">
    <citation type="submission" date="2019-06" db="EMBL/GenBank/DDBJ databases">
        <title>Complete genome sequence of Methylogaea oryzae strain JCM16910.</title>
        <authorList>
            <person name="Asakawa S."/>
        </authorList>
    </citation>
    <scope>NUCLEOTIDE SEQUENCE</scope>
    <source>
        <strain evidence="2">E10</strain>
    </source>
</reference>
<organism evidence="2 3">
    <name type="scientific">Methylogaea oryzae</name>
    <dbReference type="NCBI Taxonomy" id="1295382"/>
    <lineage>
        <taxon>Bacteria</taxon>
        <taxon>Pseudomonadati</taxon>
        <taxon>Pseudomonadota</taxon>
        <taxon>Gammaproteobacteria</taxon>
        <taxon>Methylococcales</taxon>
        <taxon>Methylococcaceae</taxon>
        <taxon>Methylogaea</taxon>
    </lineage>
</organism>
<dbReference type="Pfam" id="PF12318">
    <property type="entry name" value="FAD-SLDH"/>
    <property type="match status" value="1"/>
</dbReference>
<dbReference type="EMBL" id="AP019782">
    <property type="protein sequence ID" value="BBL69606.1"/>
    <property type="molecule type" value="Genomic_DNA"/>
</dbReference>